<comment type="caution">
    <text evidence="2">The sequence shown here is derived from an EMBL/GenBank/DDBJ whole genome shotgun (WGS) entry which is preliminary data.</text>
</comment>
<dbReference type="AlphaFoldDB" id="A0A9R1C7W2"/>
<dbReference type="Proteomes" id="UP000825483">
    <property type="component" value="Unassembled WGS sequence"/>
</dbReference>
<name>A0A9R1C7W2_9BACT</name>
<accession>A0A9R1C7W2</accession>
<evidence type="ECO:0000256" key="1">
    <source>
        <dbReference type="SAM" id="Phobius"/>
    </source>
</evidence>
<dbReference type="EMBL" id="BPUB01000001">
    <property type="protein sequence ID" value="GJG57644.1"/>
    <property type="molecule type" value="Genomic_DNA"/>
</dbReference>
<keyword evidence="1" id="KW-1133">Transmembrane helix</keyword>
<proteinExistence type="predicted"/>
<protein>
    <submittedName>
        <fullName evidence="2">Uncharacterized protein</fullName>
    </submittedName>
</protein>
<evidence type="ECO:0000313" key="2">
    <source>
        <dbReference type="EMBL" id="GJG57644.1"/>
    </source>
</evidence>
<keyword evidence="3" id="KW-1185">Reference proteome</keyword>
<reference evidence="2" key="1">
    <citation type="journal article" date="2022" name="Int. J. Syst. Evol. Microbiol.">
        <title>Prevotella lacticifex sp. nov., isolated from the rumen of cows.</title>
        <authorList>
            <person name="Shinkai T."/>
            <person name="Ikeyama N."/>
            <person name="Kumagai M."/>
            <person name="Ohmori H."/>
            <person name="Sakamoto M."/>
            <person name="Ohkuma M."/>
            <person name="Mitsumori M."/>
        </authorList>
    </citation>
    <scope>NUCLEOTIDE SEQUENCE</scope>
    <source>
        <strain evidence="2">R5076</strain>
    </source>
</reference>
<evidence type="ECO:0000313" key="3">
    <source>
        <dbReference type="Proteomes" id="UP000825483"/>
    </source>
</evidence>
<keyword evidence="1" id="KW-0472">Membrane</keyword>
<organism evidence="2 3">
    <name type="scientific">Prevotella lacticifex</name>
    <dbReference type="NCBI Taxonomy" id="2854755"/>
    <lineage>
        <taxon>Bacteria</taxon>
        <taxon>Pseudomonadati</taxon>
        <taxon>Bacteroidota</taxon>
        <taxon>Bacteroidia</taxon>
        <taxon>Bacteroidales</taxon>
        <taxon>Prevotellaceae</taxon>
        <taxon>Prevotella</taxon>
    </lineage>
</organism>
<keyword evidence="1" id="KW-0812">Transmembrane</keyword>
<sequence length="66" mass="7334">MSIVAYLFAIFYIFEVANVVTLIGNNKFFIHYLPPADNAAFELLNGKQQLGDDKVNASRAGELKVI</sequence>
<gene>
    <name evidence="2" type="ORF">PRLR5076_04950</name>
</gene>
<feature type="transmembrane region" description="Helical" evidence="1">
    <location>
        <begin position="6"/>
        <end position="24"/>
    </location>
</feature>